<dbReference type="Pfam" id="PF00651">
    <property type="entry name" value="BTB"/>
    <property type="match status" value="1"/>
</dbReference>
<gene>
    <name evidence="1" type="primary">WBGene00107553</name>
</gene>
<dbReference type="PROSITE" id="PS50097">
    <property type="entry name" value="BTB"/>
    <property type="match status" value="1"/>
</dbReference>
<organism evidence="1 2">
    <name type="scientific">Pristionchus pacificus</name>
    <name type="common">Parasitic nematode worm</name>
    <dbReference type="NCBI Taxonomy" id="54126"/>
    <lineage>
        <taxon>Eukaryota</taxon>
        <taxon>Metazoa</taxon>
        <taxon>Ecdysozoa</taxon>
        <taxon>Nematoda</taxon>
        <taxon>Chromadorea</taxon>
        <taxon>Rhabditida</taxon>
        <taxon>Rhabditina</taxon>
        <taxon>Diplogasteromorpha</taxon>
        <taxon>Diplogasteroidea</taxon>
        <taxon>Neodiplogasteridae</taxon>
        <taxon>Pristionchus</taxon>
    </lineage>
</organism>
<keyword evidence="2" id="KW-1185">Reference proteome</keyword>
<dbReference type="InterPro" id="IPR011333">
    <property type="entry name" value="SKP1/BTB/POZ_sf"/>
</dbReference>
<dbReference type="PANTHER" id="PTHR47022">
    <property type="entry name" value="BTB AND MATH DOMAIN-CONTAINING PROTEIN 36-RELATED"/>
    <property type="match status" value="1"/>
</dbReference>
<proteinExistence type="predicted"/>
<evidence type="ECO:0000313" key="1">
    <source>
        <dbReference type="EnsemblMetazoa" id="PPA17999.1"/>
    </source>
</evidence>
<reference evidence="1" key="2">
    <citation type="submission" date="2022-06" db="UniProtKB">
        <authorList>
            <consortium name="EnsemblMetazoa"/>
        </authorList>
    </citation>
    <scope>IDENTIFICATION</scope>
    <source>
        <strain evidence="1">PS312</strain>
    </source>
</reference>
<dbReference type="SUPFAM" id="SSF54695">
    <property type="entry name" value="POZ domain"/>
    <property type="match status" value="1"/>
</dbReference>
<protein>
    <submittedName>
        <fullName evidence="1">BTB domain-containing protein</fullName>
    </submittedName>
</protein>
<accession>A0A2A6BX59</accession>
<dbReference type="InterPro" id="IPR000210">
    <property type="entry name" value="BTB/POZ_dom"/>
</dbReference>
<sequence>MAFAFTFDVIDVSNLSLRGKWSHVVRHTDSTSWKLNVCKVRTGKEEFLGVYLQSMLEVGTQWKDLVFTPDQRTLGIPCLLKWKKIVDGTFAADDTVRAHVVVRVEEIKGICPSPHYIFTTRSTDSDVVVSVEGRNLYLHKQFLSLNSPVFKQLFSQPLPPTRIYDIDNVKFDEFVNLLHIIYPGTGREINRNNCASLLLLADRFQIKHVIDQAEAFALREIIKRRKGKQSDDDLLRSFRLEHGFMGEIQTMDDMRRVSQTAAFLALDMATQNAIFHRSMTLP</sequence>
<name>A0A2A6BX59_PRIPA</name>
<dbReference type="Gene3D" id="3.30.710.10">
    <property type="entry name" value="Potassium Channel Kv1.1, Chain A"/>
    <property type="match status" value="1"/>
</dbReference>
<dbReference type="PANTHER" id="PTHR47022:SF1">
    <property type="entry name" value="BTB AND MATH DOMAIN-CONTAINING PROTEIN 36-RELATED"/>
    <property type="match status" value="1"/>
</dbReference>
<dbReference type="SMART" id="SM00225">
    <property type="entry name" value="BTB"/>
    <property type="match status" value="1"/>
</dbReference>
<dbReference type="OrthoDB" id="684045at2759"/>
<accession>A0A8R1UE66</accession>
<dbReference type="CDD" id="cd18186">
    <property type="entry name" value="BTB_POZ_ZBTB_KLHL-like"/>
    <property type="match status" value="1"/>
</dbReference>
<dbReference type="Proteomes" id="UP000005239">
    <property type="component" value="Unassembled WGS sequence"/>
</dbReference>
<evidence type="ECO:0000313" key="2">
    <source>
        <dbReference type="Proteomes" id="UP000005239"/>
    </source>
</evidence>
<reference evidence="2" key="1">
    <citation type="journal article" date="2008" name="Nat. Genet.">
        <title>The Pristionchus pacificus genome provides a unique perspective on nematode lifestyle and parasitism.</title>
        <authorList>
            <person name="Dieterich C."/>
            <person name="Clifton S.W."/>
            <person name="Schuster L.N."/>
            <person name="Chinwalla A."/>
            <person name="Delehaunty K."/>
            <person name="Dinkelacker I."/>
            <person name="Fulton L."/>
            <person name="Fulton R."/>
            <person name="Godfrey J."/>
            <person name="Minx P."/>
            <person name="Mitreva M."/>
            <person name="Roeseler W."/>
            <person name="Tian H."/>
            <person name="Witte H."/>
            <person name="Yang S.P."/>
            <person name="Wilson R.K."/>
            <person name="Sommer R.J."/>
        </authorList>
    </citation>
    <scope>NUCLEOTIDE SEQUENCE [LARGE SCALE GENOMIC DNA]</scope>
    <source>
        <strain evidence="2">PS312</strain>
    </source>
</reference>
<dbReference type="AlphaFoldDB" id="A0A2A6BX59"/>
<dbReference type="EnsemblMetazoa" id="PPA17999.1">
    <property type="protein sequence ID" value="PPA17999.1"/>
    <property type="gene ID" value="WBGene00107553"/>
</dbReference>